<feature type="transmembrane region" description="Helical" evidence="8">
    <location>
        <begin position="133"/>
        <end position="155"/>
    </location>
</feature>
<feature type="transmembrane region" description="Helical" evidence="8">
    <location>
        <begin position="68"/>
        <end position="87"/>
    </location>
</feature>
<protein>
    <recommendedName>
        <fullName evidence="8">Probable membrane transporter protein</fullName>
    </recommendedName>
</protein>
<comment type="caution">
    <text evidence="9">The sequence shown here is derived from an EMBL/GenBank/DDBJ whole genome shotgun (WGS) entry which is preliminary data.</text>
</comment>
<sequence>MEWTFLILTTFFAATLQAATGFGFGLVGVTIFVILLQSTSAVQIVIIVTFAMSVFHWLKIRSHAPDHLVKKIMLGCMVGYPIGVLIFSNFDLYALKLSVALLILVVSAQNLFEILKTRRGGTPNFLPMRGRHFAGVGAVSGIMASALAMPGPPVIAYLAQCELDKNAIRATVITCSTFSYGVALILQASFIGIDTTTMTTSAILIPIALIGTLFGDYIARFINPTLFKNIVLVVLLFSGLNMVINL</sequence>
<feature type="transmembrane region" description="Helical" evidence="8">
    <location>
        <begin position="225"/>
        <end position="244"/>
    </location>
</feature>
<evidence type="ECO:0000256" key="7">
    <source>
        <dbReference type="ARBA" id="ARBA00023136"/>
    </source>
</evidence>
<dbReference type="Proteomes" id="UP000637980">
    <property type="component" value="Unassembled WGS sequence"/>
</dbReference>
<feature type="transmembrane region" description="Helical" evidence="8">
    <location>
        <begin position="31"/>
        <end position="56"/>
    </location>
</feature>
<name>A0ABQ3EPJ1_9HYPH</name>
<dbReference type="EMBL" id="BMXE01000007">
    <property type="protein sequence ID" value="GHB43724.1"/>
    <property type="molecule type" value="Genomic_DNA"/>
</dbReference>
<feature type="transmembrane region" description="Helical" evidence="8">
    <location>
        <begin position="198"/>
        <end position="219"/>
    </location>
</feature>
<dbReference type="Pfam" id="PF01925">
    <property type="entry name" value="TauE"/>
    <property type="match status" value="1"/>
</dbReference>
<feature type="transmembrane region" description="Helical" evidence="8">
    <location>
        <begin position="167"/>
        <end position="186"/>
    </location>
</feature>
<gene>
    <name evidence="9" type="ORF">GCM10007094_36430</name>
</gene>
<dbReference type="PANTHER" id="PTHR30269:SF37">
    <property type="entry name" value="MEMBRANE TRANSPORTER PROTEIN"/>
    <property type="match status" value="1"/>
</dbReference>
<evidence type="ECO:0000313" key="9">
    <source>
        <dbReference type="EMBL" id="GHB43724.1"/>
    </source>
</evidence>
<keyword evidence="10" id="KW-1185">Reference proteome</keyword>
<evidence type="ECO:0000256" key="8">
    <source>
        <dbReference type="RuleBase" id="RU363041"/>
    </source>
</evidence>
<evidence type="ECO:0000256" key="2">
    <source>
        <dbReference type="ARBA" id="ARBA00009142"/>
    </source>
</evidence>
<dbReference type="InterPro" id="IPR002781">
    <property type="entry name" value="TM_pro_TauE-like"/>
</dbReference>
<keyword evidence="7 8" id="KW-0472">Membrane</keyword>
<comment type="similarity">
    <text evidence="2 8">Belongs to the 4-toluene sulfonate uptake permease (TSUP) (TC 2.A.102) family.</text>
</comment>
<dbReference type="PANTHER" id="PTHR30269">
    <property type="entry name" value="TRANSMEMBRANE PROTEIN YFCA"/>
    <property type="match status" value="1"/>
</dbReference>
<evidence type="ECO:0000256" key="1">
    <source>
        <dbReference type="ARBA" id="ARBA00004651"/>
    </source>
</evidence>
<proteinExistence type="inferred from homology"/>
<evidence type="ECO:0000256" key="4">
    <source>
        <dbReference type="ARBA" id="ARBA00022475"/>
    </source>
</evidence>
<keyword evidence="3" id="KW-0813">Transport</keyword>
<reference evidence="10" key="1">
    <citation type="journal article" date="2019" name="Int. J. Syst. Evol. Microbiol.">
        <title>The Global Catalogue of Microorganisms (GCM) 10K type strain sequencing project: providing services to taxonomists for standard genome sequencing and annotation.</title>
        <authorList>
            <consortium name="The Broad Institute Genomics Platform"/>
            <consortium name="The Broad Institute Genome Sequencing Center for Infectious Disease"/>
            <person name="Wu L."/>
            <person name="Ma J."/>
        </authorList>
    </citation>
    <scope>NUCLEOTIDE SEQUENCE [LARGE SCALE GENOMIC DNA]</scope>
    <source>
        <strain evidence="10">KCTC 12861</strain>
    </source>
</reference>
<evidence type="ECO:0000256" key="5">
    <source>
        <dbReference type="ARBA" id="ARBA00022692"/>
    </source>
</evidence>
<keyword evidence="6 8" id="KW-1133">Transmembrane helix</keyword>
<evidence type="ECO:0000256" key="3">
    <source>
        <dbReference type="ARBA" id="ARBA00022448"/>
    </source>
</evidence>
<organism evidence="9 10">
    <name type="scientific">Pseudovibrio japonicus</name>
    <dbReference type="NCBI Taxonomy" id="366534"/>
    <lineage>
        <taxon>Bacteria</taxon>
        <taxon>Pseudomonadati</taxon>
        <taxon>Pseudomonadota</taxon>
        <taxon>Alphaproteobacteria</taxon>
        <taxon>Hyphomicrobiales</taxon>
        <taxon>Stappiaceae</taxon>
        <taxon>Pseudovibrio</taxon>
    </lineage>
</organism>
<evidence type="ECO:0000256" key="6">
    <source>
        <dbReference type="ARBA" id="ARBA00022989"/>
    </source>
</evidence>
<keyword evidence="4 8" id="KW-1003">Cell membrane</keyword>
<accession>A0ABQ3EPJ1</accession>
<keyword evidence="5 8" id="KW-0812">Transmembrane</keyword>
<dbReference type="InterPro" id="IPR052017">
    <property type="entry name" value="TSUP"/>
</dbReference>
<evidence type="ECO:0000313" key="10">
    <source>
        <dbReference type="Proteomes" id="UP000637980"/>
    </source>
</evidence>
<comment type="subcellular location">
    <subcellularLocation>
        <location evidence="1 8">Cell membrane</location>
        <topology evidence="1 8">Multi-pass membrane protein</topology>
    </subcellularLocation>
</comment>